<evidence type="ECO:0000313" key="1">
    <source>
        <dbReference type="EMBL" id="EYC01447.1"/>
    </source>
</evidence>
<name>A0A016TFK7_9BILA</name>
<reference evidence="2" key="1">
    <citation type="journal article" date="2015" name="Nat. Genet.">
        <title>The genome and transcriptome of the zoonotic hookworm Ancylostoma ceylanicum identify infection-specific gene families.</title>
        <authorList>
            <person name="Schwarz E.M."/>
            <person name="Hu Y."/>
            <person name="Antoshechkin I."/>
            <person name="Miller M.M."/>
            <person name="Sternberg P.W."/>
            <person name="Aroian R.V."/>
        </authorList>
    </citation>
    <scope>NUCLEOTIDE SEQUENCE</scope>
    <source>
        <strain evidence="2">HY135</strain>
    </source>
</reference>
<sequence>MSRKEKLKKKLSRPVQALRKWFAEALYGKNWNSREYRLSRKDKWIEIKLRTGTKVTENVEPMETKDFVTGELYKRTD</sequence>
<dbReference type="EMBL" id="JARK01001443">
    <property type="protein sequence ID" value="EYC01447.1"/>
    <property type="molecule type" value="Genomic_DNA"/>
</dbReference>
<gene>
    <name evidence="1" type="primary">Acey_s0107.g3808</name>
    <name evidence="1" type="ORF">Y032_0107g3808</name>
</gene>
<dbReference type="AlphaFoldDB" id="A0A016TFK7"/>
<dbReference type="Proteomes" id="UP000024635">
    <property type="component" value="Unassembled WGS sequence"/>
</dbReference>
<comment type="caution">
    <text evidence="1">The sequence shown here is derived from an EMBL/GenBank/DDBJ whole genome shotgun (WGS) entry which is preliminary data.</text>
</comment>
<organism evidence="1 2">
    <name type="scientific">Ancylostoma ceylanicum</name>
    <dbReference type="NCBI Taxonomy" id="53326"/>
    <lineage>
        <taxon>Eukaryota</taxon>
        <taxon>Metazoa</taxon>
        <taxon>Ecdysozoa</taxon>
        <taxon>Nematoda</taxon>
        <taxon>Chromadorea</taxon>
        <taxon>Rhabditida</taxon>
        <taxon>Rhabditina</taxon>
        <taxon>Rhabditomorpha</taxon>
        <taxon>Strongyloidea</taxon>
        <taxon>Ancylostomatidae</taxon>
        <taxon>Ancylostomatinae</taxon>
        <taxon>Ancylostoma</taxon>
    </lineage>
</organism>
<evidence type="ECO:0000313" key="2">
    <source>
        <dbReference type="Proteomes" id="UP000024635"/>
    </source>
</evidence>
<protein>
    <submittedName>
        <fullName evidence="1">Uncharacterized protein</fullName>
    </submittedName>
</protein>
<accession>A0A016TFK7</accession>
<keyword evidence="2" id="KW-1185">Reference proteome</keyword>
<proteinExistence type="predicted"/>